<keyword evidence="1" id="KW-0472">Membrane</keyword>
<geneLocation type="plasmid" evidence="3 4">
    <name>pNUITM-VK2</name>
</geneLocation>
<dbReference type="Proteomes" id="UP001319930">
    <property type="component" value="Plasmid pNUITM-VK2"/>
</dbReference>
<proteinExistence type="predicted"/>
<dbReference type="RefSeq" id="WP_017901129.1">
    <property type="nucleotide sequence ID" value="NZ_MF344562.1"/>
</dbReference>
<evidence type="ECO:0000313" key="3">
    <source>
        <dbReference type="EMBL" id="BDB30910.1"/>
    </source>
</evidence>
<feature type="transmembrane region" description="Helical" evidence="1">
    <location>
        <begin position="51"/>
        <end position="71"/>
    </location>
</feature>
<dbReference type="EMBL" id="AP025164">
    <property type="protein sequence ID" value="BDB30910.1"/>
    <property type="molecule type" value="Genomic_DNA"/>
</dbReference>
<gene>
    <name evidence="3" type="ORF">NUITMVK2_0240</name>
</gene>
<evidence type="ECO:0000256" key="1">
    <source>
        <dbReference type="SAM" id="Phobius"/>
    </source>
</evidence>
<reference evidence="2" key="1">
    <citation type="submission" date="2015-12" db="EMBL/GenBank/DDBJ databases">
        <title>Klebsiella pneumoniae strain KP04 plasmid pKP04VIM, complete sequence.</title>
        <authorList>
            <person name="Li R."/>
            <person name="Lin D."/>
            <person name="Chen C."/>
        </authorList>
    </citation>
    <scope>NUCLEOTIDE SEQUENCE</scope>
    <source>
        <plasmid evidence="2">pKP04VIM</plasmid>
    </source>
</reference>
<keyword evidence="1" id="KW-1133">Transmembrane helix</keyword>
<accession>A0A1B1LQ89</accession>
<evidence type="ECO:0000313" key="2">
    <source>
        <dbReference type="EMBL" id="ANS55221.1"/>
    </source>
</evidence>
<organism evidence="2">
    <name type="scientific">Klebsiella pneumoniae</name>
    <dbReference type="NCBI Taxonomy" id="573"/>
    <lineage>
        <taxon>Bacteria</taxon>
        <taxon>Pseudomonadati</taxon>
        <taxon>Pseudomonadota</taxon>
        <taxon>Gammaproteobacteria</taxon>
        <taxon>Enterobacterales</taxon>
        <taxon>Enterobacteriaceae</taxon>
        <taxon>Klebsiella/Raoultella group</taxon>
        <taxon>Klebsiella</taxon>
        <taxon>Klebsiella pneumoniae complex</taxon>
    </lineage>
</organism>
<name>A0A1B1LQ89_KLEPN</name>
<geneLocation type="plasmid" evidence="2">
    <name>pKP04VIM</name>
</geneLocation>
<feature type="transmembrane region" description="Helical" evidence="1">
    <location>
        <begin position="20"/>
        <end position="39"/>
    </location>
</feature>
<protein>
    <submittedName>
        <fullName evidence="2">Uncharacterized protein</fullName>
    </submittedName>
</protein>
<dbReference type="AlphaFoldDB" id="A0A1B1LQ89"/>
<reference evidence="3 4" key="2">
    <citation type="submission" date="2021-09" db="EMBL/GenBank/DDBJ databases">
        <title>Whole genome sequencing of antimicrobial-resistant bacteria isolated from aquatic animals, plants, and environment in Asia.</title>
        <authorList>
            <person name="Hirabayashi A."/>
            <person name="Suzuki M."/>
        </authorList>
    </citation>
    <scope>NUCLEOTIDE SEQUENCE [LARGE SCALE GENOMIC DNA]</scope>
    <source>
        <strain evidence="3 4">NUITM-VK2</strain>
        <plasmid evidence="3 4">pNUITM-VK2</plasmid>
    </source>
</reference>
<sequence>MCKVHRIGSITWKNYESPSFKLYAGIGAILSLGLITATVRNYEILQLTVPYTWYIYLTAFWLLYPSFSFIFREHDGRMLISCGFYGLKLITINRPVPAGYWLVSMEKTRYRLIRVCQDGRRLPVWLTFKTLPEFI</sequence>
<dbReference type="EMBL" id="KU318421">
    <property type="protein sequence ID" value="ANS55221.1"/>
    <property type="molecule type" value="Genomic_DNA"/>
</dbReference>
<keyword evidence="1" id="KW-0812">Transmembrane</keyword>
<keyword evidence="2" id="KW-0614">Plasmid</keyword>
<evidence type="ECO:0000313" key="4">
    <source>
        <dbReference type="Proteomes" id="UP001319930"/>
    </source>
</evidence>
<dbReference type="PATRIC" id="fig|573.1650.peg.5510"/>